<keyword evidence="2" id="KW-1185">Reference proteome</keyword>
<feature type="non-terminal residue" evidence="1">
    <location>
        <position position="109"/>
    </location>
</feature>
<protein>
    <submittedName>
        <fullName evidence="1">Uncharacterized protein</fullName>
    </submittedName>
</protein>
<comment type="caution">
    <text evidence="1">The sequence shown here is derived from an EMBL/GenBank/DDBJ whole genome shotgun (WGS) entry which is preliminary data.</text>
</comment>
<accession>A0AAV5VT92</accession>
<gene>
    <name evidence="1" type="ORF">PFISCL1PPCAC_14188</name>
</gene>
<dbReference type="Proteomes" id="UP001432322">
    <property type="component" value="Unassembled WGS sequence"/>
</dbReference>
<dbReference type="AlphaFoldDB" id="A0AAV5VT92"/>
<sequence>QSHFKCKYHGQKVLVVDCDNSVTIEVLVSAINDECLQDNTQLDEVIEVDVATVRAIELVHQNSVELRGETITESSKRVGQFSSVNVTRSVGIETAEAHSPVIHIVPQGL</sequence>
<feature type="non-terminal residue" evidence="1">
    <location>
        <position position="1"/>
    </location>
</feature>
<dbReference type="EMBL" id="BTSY01000004">
    <property type="protein sequence ID" value="GMT22891.1"/>
    <property type="molecule type" value="Genomic_DNA"/>
</dbReference>
<evidence type="ECO:0000313" key="2">
    <source>
        <dbReference type="Proteomes" id="UP001432322"/>
    </source>
</evidence>
<proteinExistence type="predicted"/>
<reference evidence="1" key="1">
    <citation type="submission" date="2023-10" db="EMBL/GenBank/DDBJ databases">
        <title>Genome assembly of Pristionchus species.</title>
        <authorList>
            <person name="Yoshida K."/>
            <person name="Sommer R.J."/>
        </authorList>
    </citation>
    <scope>NUCLEOTIDE SEQUENCE</scope>
    <source>
        <strain evidence="1">RS5133</strain>
    </source>
</reference>
<evidence type="ECO:0000313" key="1">
    <source>
        <dbReference type="EMBL" id="GMT22891.1"/>
    </source>
</evidence>
<name>A0AAV5VT92_9BILA</name>
<organism evidence="1 2">
    <name type="scientific">Pristionchus fissidentatus</name>
    <dbReference type="NCBI Taxonomy" id="1538716"/>
    <lineage>
        <taxon>Eukaryota</taxon>
        <taxon>Metazoa</taxon>
        <taxon>Ecdysozoa</taxon>
        <taxon>Nematoda</taxon>
        <taxon>Chromadorea</taxon>
        <taxon>Rhabditida</taxon>
        <taxon>Rhabditina</taxon>
        <taxon>Diplogasteromorpha</taxon>
        <taxon>Diplogasteroidea</taxon>
        <taxon>Neodiplogasteridae</taxon>
        <taxon>Pristionchus</taxon>
    </lineage>
</organism>